<keyword evidence="3" id="KW-0456">Lyase</keyword>
<dbReference type="GO" id="GO:0006567">
    <property type="term" value="P:L-threonine catabolic process"/>
    <property type="evidence" value="ECO:0007669"/>
    <property type="project" value="TreeGrafter"/>
</dbReference>
<dbReference type="PANTHER" id="PTHR48078">
    <property type="entry name" value="THREONINE DEHYDRATASE, MITOCHONDRIAL-RELATED"/>
    <property type="match status" value="1"/>
</dbReference>
<evidence type="ECO:0000259" key="4">
    <source>
        <dbReference type="Pfam" id="PF00291"/>
    </source>
</evidence>
<evidence type="ECO:0000256" key="1">
    <source>
        <dbReference type="ARBA" id="ARBA00001933"/>
    </source>
</evidence>
<dbReference type="Pfam" id="PF00291">
    <property type="entry name" value="PALP"/>
    <property type="match status" value="1"/>
</dbReference>
<dbReference type="GO" id="GO:0003941">
    <property type="term" value="F:L-serine ammonia-lyase activity"/>
    <property type="evidence" value="ECO:0007669"/>
    <property type="project" value="TreeGrafter"/>
</dbReference>
<protein>
    <recommendedName>
        <fullName evidence="4">Tryptophan synthase beta chain-like PALP domain-containing protein</fullName>
    </recommendedName>
</protein>
<dbReference type="InterPro" id="IPR036052">
    <property type="entry name" value="TrpB-like_PALP_sf"/>
</dbReference>
<dbReference type="PANTHER" id="PTHR48078:SF6">
    <property type="entry name" value="L-THREONINE DEHYDRATASE CATABOLIC TDCB"/>
    <property type="match status" value="1"/>
</dbReference>
<sequence>MAKELGLTKLAIPTNGNAGAALAAYSSRAGLQSYAFCPEDTPEVNVREIAMQGAATFRVNGLINDCGKIVREGQPHMDWFDISTLKEPYRIEGKKTMGLELCEQYQWQLPDVILYPTGGGTGLIGMWKAFAELEAIGWIGSKRPRMIAVQAEGCAPIVKAFDAGDRHAALWQNASTRAAGIRVPVAIGDFLILDAVRQSQGFACSVSDEDIELAQGELASREGLLLCPEGAATVAALIQEINTGRIGKDESVLLFNCATGLKYEMPESQSHLDITHPIDYTSLAHE</sequence>
<proteinExistence type="predicted"/>
<dbReference type="GO" id="GO:0004794">
    <property type="term" value="F:threonine deaminase activity"/>
    <property type="evidence" value="ECO:0007669"/>
    <property type="project" value="TreeGrafter"/>
</dbReference>
<gene>
    <name evidence="5" type="ORF">METZ01_LOCUS351541</name>
</gene>
<feature type="domain" description="Tryptophan synthase beta chain-like PALP" evidence="4">
    <location>
        <begin position="8"/>
        <end position="257"/>
    </location>
</feature>
<reference evidence="5" key="1">
    <citation type="submission" date="2018-05" db="EMBL/GenBank/DDBJ databases">
        <authorList>
            <person name="Lanie J.A."/>
            <person name="Ng W.-L."/>
            <person name="Kazmierczak K.M."/>
            <person name="Andrzejewski T.M."/>
            <person name="Davidsen T.M."/>
            <person name="Wayne K.J."/>
            <person name="Tettelin H."/>
            <person name="Glass J.I."/>
            <person name="Rusch D."/>
            <person name="Podicherti R."/>
            <person name="Tsui H.-C.T."/>
            <person name="Winkler M.E."/>
        </authorList>
    </citation>
    <scope>NUCLEOTIDE SEQUENCE</scope>
</reference>
<dbReference type="Gene3D" id="3.40.50.1100">
    <property type="match status" value="2"/>
</dbReference>
<dbReference type="GO" id="GO:0009097">
    <property type="term" value="P:isoleucine biosynthetic process"/>
    <property type="evidence" value="ECO:0007669"/>
    <property type="project" value="TreeGrafter"/>
</dbReference>
<organism evidence="5">
    <name type="scientific">marine metagenome</name>
    <dbReference type="NCBI Taxonomy" id="408172"/>
    <lineage>
        <taxon>unclassified sequences</taxon>
        <taxon>metagenomes</taxon>
        <taxon>ecological metagenomes</taxon>
    </lineage>
</organism>
<accession>A0A382RNM4</accession>
<dbReference type="SUPFAM" id="SSF53686">
    <property type="entry name" value="Tryptophan synthase beta subunit-like PLP-dependent enzymes"/>
    <property type="match status" value="1"/>
</dbReference>
<name>A0A382RNM4_9ZZZZ</name>
<dbReference type="InterPro" id="IPR001926">
    <property type="entry name" value="TrpB-like_PALP"/>
</dbReference>
<dbReference type="AlphaFoldDB" id="A0A382RNM4"/>
<dbReference type="GO" id="GO:0006565">
    <property type="term" value="P:L-serine catabolic process"/>
    <property type="evidence" value="ECO:0007669"/>
    <property type="project" value="TreeGrafter"/>
</dbReference>
<dbReference type="EMBL" id="UINC01122710">
    <property type="protein sequence ID" value="SVC98687.1"/>
    <property type="molecule type" value="Genomic_DNA"/>
</dbReference>
<dbReference type="NCBIfam" id="NF006050">
    <property type="entry name" value="PRK08197.1"/>
    <property type="match status" value="1"/>
</dbReference>
<keyword evidence="2" id="KW-0663">Pyridoxal phosphate</keyword>
<evidence type="ECO:0000256" key="3">
    <source>
        <dbReference type="ARBA" id="ARBA00023239"/>
    </source>
</evidence>
<evidence type="ECO:0000256" key="2">
    <source>
        <dbReference type="ARBA" id="ARBA00022898"/>
    </source>
</evidence>
<evidence type="ECO:0000313" key="5">
    <source>
        <dbReference type="EMBL" id="SVC98687.1"/>
    </source>
</evidence>
<dbReference type="InterPro" id="IPR050147">
    <property type="entry name" value="Ser/Thr_Dehydratase"/>
</dbReference>
<comment type="cofactor">
    <cofactor evidence="1">
        <name>pyridoxal 5'-phosphate</name>
        <dbReference type="ChEBI" id="CHEBI:597326"/>
    </cofactor>
</comment>